<reference evidence="3 4" key="1">
    <citation type="submission" date="2019-07" db="EMBL/GenBank/DDBJ databases">
        <title>Full genome sequence of Humibacter sp. WJ7-1.</title>
        <authorList>
            <person name="Im W.-T."/>
        </authorList>
    </citation>
    <scope>NUCLEOTIDE SEQUENCE [LARGE SCALE GENOMIC DNA]</scope>
    <source>
        <strain evidence="3 4">WJ7-1</strain>
    </source>
</reference>
<dbReference type="KEGG" id="huw:FPZ11_11180"/>
<sequence>MSDQTPQYGSQQQPPAQPGYPQQPGYQQPGYPQQSPYQQPGYQQQYGQPVYQQTVVYTSYQPQPKGFSITSLVLGIASVLFGFTFLVPIGAVIFGIVGIRREPTAKGMSITGLILGAVMLVGWIILLVLWLSLAFWAVGAASVYGTTS</sequence>
<dbReference type="OrthoDB" id="4794509at2"/>
<proteinExistence type="predicted"/>
<keyword evidence="2" id="KW-0472">Membrane</keyword>
<gene>
    <name evidence="3" type="ORF">FPZ11_11180</name>
</gene>
<feature type="region of interest" description="Disordered" evidence="1">
    <location>
        <begin position="1"/>
        <end position="44"/>
    </location>
</feature>
<dbReference type="RefSeq" id="WP_146320932.1">
    <property type="nucleotide sequence ID" value="NZ_CP042305.1"/>
</dbReference>
<keyword evidence="2" id="KW-1133">Transmembrane helix</keyword>
<evidence type="ECO:0000313" key="3">
    <source>
        <dbReference type="EMBL" id="QDZ15246.1"/>
    </source>
</evidence>
<organism evidence="3 4">
    <name type="scientific">Humibacter ginsenosidimutans</name>
    <dbReference type="NCBI Taxonomy" id="2599293"/>
    <lineage>
        <taxon>Bacteria</taxon>
        <taxon>Bacillati</taxon>
        <taxon>Actinomycetota</taxon>
        <taxon>Actinomycetes</taxon>
        <taxon>Micrococcales</taxon>
        <taxon>Microbacteriaceae</taxon>
        <taxon>Humibacter</taxon>
    </lineage>
</organism>
<keyword evidence="4" id="KW-1185">Reference proteome</keyword>
<protein>
    <submittedName>
        <fullName evidence="3">DUF4190 domain-containing protein</fullName>
    </submittedName>
</protein>
<evidence type="ECO:0000256" key="2">
    <source>
        <dbReference type="SAM" id="Phobius"/>
    </source>
</evidence>
<evidence type="ECO:0000313" key="4">
    <source>
        <dbReference type="Proteomes" id="UP000320216"/>
    </source>
</evidence>
<dbReference type="AlphaFoldDB" id="A0A5B8M4K4"/>
<dbReference type="Proteomes" id="UP000320216">
    <property type="component" value="Chromosome"/>
</dbReference>
<accession>A0A5B8M4K4</accession>
<feature type="transmembrane region" description="Helical" evidence="2">
    <location>
        <begin position="72"/>
        <end position="99"/>
    </location>
</feature>
<feature type="transmembrane region" description="Helical" evidence="2">
    <location>
        <begin position="111"/>
        <end position="138"/>
    </location>
</feature>
<keyword evidence="2" id="KW-0812">Transmembrane</keyword>
<name>A0A5B8M4K4_9MICO</name>
<evidence type="ECO:0000256" key="1">
    <source>
        <dbReference type="SAM" id="MobiDB-lite"/>
    </source>
</evidence>
<dbReference type="EMBL" id="CP042305">
    <property type="protein sequence ID" value="QDZ15246.1"/>
    <property type="molecule type" value="Genomic_DNA"/>
</dbReference>